<dbReference type="Proteomes" id="UP000887578">
    <property type="component" value="Unplaced"/>
</dbReference>
<dbReference type="AlphaFoldDB" id="A0A914QRU5"/>
<evidence type="ECO:0000313" key="1">
    <source>
        <dbReference type="Proteomes" id="UP000887578"/>
    </source>
</evidence>
<organism evidence="1 2">
    <name type="scientific">Panagrolaimus davidi</name>
    <dbReference type="NCBI Taxonomy" id="227884"/>
    <lineage>
        <taxon>Eukaryota</taxon>
        <taxon>Metazoa</taxon>
        <taxon>Ecdysozoa</taxon>
        <taxon>Nematoda</taxon>
        <taxon>Chromadorea</taxon>
        <taxon>Rhabditida</taxon>
        <taxon>Tylenchina</taxon>
        <taxon>Panagrolaimomorpha</taxon>
        <taxon>Panagrolaimoidea</taxon>
        <taxon>Panagrolaimidae</taxon>
        <taxon>Panagrolaimus</taxon>
    </lineage>
</organism>
<proteinExistence type="predicted"/>
<name>A0A914QRU5_9BILA</name>
<keyword evidence="1" id="KW-1185">Reference proteome</keyword>
<reference evidence="2" key="1">
    <citation type="submission" date="2022-11" db="UniProtKB">
        <authorList>
            <consortium name="WormBaseParasite"/>
        </authorList>
    </citation>
    <scope>IDENTIFICATION</scope>
</reference>
<protein>
    <submittedName>
        <fullName evidence="2">Uncharacterized protein</fullName>
    </submittedName>
</protein>
<accession>A0A914QRU5</accession>
<evidence type="ECO:0000313" key="2">
    <source>
        <dbReference type="WBParaSite" id="PDA_v2.g6630.t1"/>
    </source>
</evidence>
<sequence>MLQICHQEITYDHFKFLFSKVKAVYLYECVVRKKNDEIVPFEKLVKSLRKIKKIHFYDNPSYSSITSNTVKELLKIPHIPKITEVILEKLPEKLDLETFHIYFKRNEHTKFRIRFQNTISETYKIRIEAVVDEIIATKNHDYKIPNIGFAGLPNEKWGKIDSLIRQQNKQ</sequence>
<dbReference type="WBParaSite" id="PDA_v2.g6630.t1">
    <property type="protein sequence ID" value="PDA_v2.g6630.t1"/>
    <property type="gene ID" value="PDA_v2.g6630"/>
</dbReference>